<feature type="region of interest" description="Disordered" evidence="2">
    <location>
        <begin position="25"/>
        <end position="52"/>
    </location>
</feature>
<protein>
    <recommendedName>
        <fullName evidence="5">DUF5067 domain-containing protein</fullName>
    </recommendedName>
</protein>
<evidence type="ECO:0000256" key="2">
    <source>
        <dbReference type="SAM" id="MobiDB-lite"/>
    </source>
</evidence>
<keyword evidence="1" id="KW-0732">Signal</keyword>
<evidence type="ECO:0000313" key="4">
    <source>
        <dbReference type="Proteomes" id="UP000588186"/>
    </source>
</evidence>
<gene>
    <name evidence="3" type="ORF">JEOPIN946_00859</name>
</gene>
<evidence type="ECO:0008006" key="5">
    <source>
        <dbReference type="Google" id="ProtNLM"/>
    </source>
</evidence>
<dbReference type="Proteomes" id="UP000588186">
    <property type="component" value="Unassembled WGS sequence"/>
</dbReference>
<dbReference type="EMBL" id="CAJEWB010000010">
    <property type="protein sequence ID" value="CAD2074911.1"/>
    <property type="molecule type" value="Genomic_DNA"/>
</dbReference>
<sequence>MDFKRFIIMTGLASTLVLTACTNTDSNKSVEDKTEEVSKEAETSEVTAGEETDLSFEGEYGTYEFSKFDTVEIPASDEAKSAAKESGEDEPGPTKVVVAEFQFTNKATVPTSAAEAFGLDFAVRQVTEEGVNPTDNMTLDIPEDSEYADMITDSSETMVKEGESTKAFVAYGPIDDELETHLQSREGMESEAFDVIIKTK</sequence>
<dbReference type="AlphaFoldDB" id="A0A6V7RDA9"/>
<name>A0A6V7RDA9_9BACL</name>
<dbReference type="PROSITE" id="PS51257">
    <property type="entry name" value="PROKAR_LIPOPROTEIN"/>
    <property type="match status" value="1"/>
</dbReference>
<accession>A0A6V7RDA9</accession>
<reference evidence="3 4" key="1">
    <citation type="submission" date="2020-07" db="EMBL/GenBank/DDBJ databases">
        <authorList>
            <person name="Criscuolo A."/>
        </authorList>
    </citation>
    <scope>NUCLEOTIDE SEQUENCE [LARGE SCALE GENOMIC DNA]</scope>
    <source>
        <strain evidence="3">CIP107946</strain>
    </source>
</reference>
<dbReference type="Gene3D" id="2.60.40.1240">
    <property type="match status" value="1"/>
</dbReference>
<dbReference type="InterPro" id="IPR029050">
    <property type="entry name" value="Immunoprotect_excell_Ig-like"/>
</dbReference>
<evidence type="ECO:0000256" key="1">
    <source>
        <dbReference type="ARBA" id="ARBA00022729"/>
    </source>
</evidence>
<feature type="compositionally biased region" description="Basic and acidic residues" evidence="2">
    <location>
        <begin position="28"/>
        <end position="42"/>
    </location>
</feature>
<organism evidence="3 4">
    <name type="scientific">Phocicoccus pinnipedialis</name>
    <dbReference type="NCBI Taxonomy" id="110845"/>
    <lineage>
        <taxon>Bacteria</taxon>
        <taxon>Bacillati</taxon>
        <taxon>Bacillota</taxon>
        <taxon>Bacilli</taxon>
        <taxon>Bacillales</taxon>
        <taxon>Salinicoccaceae</taxon>
        <taxon>Phocicoccus</taxon>
    </lineage>
</organism>
<dbReference type="RefSeq" id="WP_186077182.1">
    <property type="nucleotide sequence ID" value="NZ_CAJEWB010000010.1"/>
</dbReference>
<comment type="caution">
    <text evidence="3">The sequence shown here is derived from an EMBL/GenBank/DDBJ whole genome shotgun (WGS) entry which is preliminary data.</text>
</comment>
<evidence type="ECO:0000313" key="3">
    <source>
        <dbReference type="EMBL" id="CAD2074911.1"/>
    </source>
</evidence>
<proteinExistence type="predicted"/>
<keyword evidence="4" id="KW-1185">Reference proteome</keyword>